<feature type="domain" description="Histone deacetylase" evidence="4">
    <location>
        <begin position="21"/>
        <end position="312"/>
    </location>
</feature>
<dbReference type="SUPFAM" id="SSF52768">
    <property type="entry name" value="Arginase/deacetylase"/>
    <property type="match status" value="1"/>
</dbReference>
<proteinExistence type="predicted"/>
<sequence length="319" mass="35548">MARIAVAKGEELLKYSFPEPHPLNKIRLERFYELLGKESSLAEDLVFTKPVKATYDEILLFHSESYVKFVEEKCRQGHGYLDYGDTPAFPGCFEAASYVVGTTLDILKRILKGEFAAGFNPMGGLHHARRDRAGGFCIFNDAAIAIEYLLKVEHVNNVAYVDIDAHHGDGVCYDFYSDERVIYADIHQDGRTLYPGTGFRNETGGGKAKGRKLNIPLLPFSGDGEFFKAFQEVENFIKQFEFDFLLLQCGADALMGDPLTNLQYSPEAHRYAASSLKKIAEEKCSGRILAMGGGGYDPDNVARAWTAVVKALADKSERR</sequence>
<evidence type="ECO:0000313" key="5">
    <source>
        <dbReference type="EMBL" id="HHK68142.1"/>
    </source>
</evidence>
<comment type="pathway">
    <text evidence="1">Ketone degradation; acetoin degradation.</text>
</comment>
<evidence type="ECO:0000256" key="3">
    <source>
        <dbReference type="ARBA" id="ARBA00022627"/>
    </source>
</evidence>
<dbReference type="EMBL" id="DRWN01000025">
    <property type="protein sequence ID" value="HHK68142.1"/>
    <property type="molecule type" value="Genomic_DNA"/>
</dbReference>
<evidence type="ECO:0000259" key="4">
    <source>
        <dbReference type="Pfam" id="PF00850"/>
    </source>
</evidence>
<dbReference type="InterPro" id="IPR003085">
    <property type="entry name" value="AcuC"/>
</dbReference>
<name>A0A7C5L7F8_CALS0</name>
<reference evidence="5" key="1">
    <citation type="journal article" date="2020" name="mSystems">
        <title>Genome- and Community-Level Interaction Insights into Carbon Utilization and Element Cycling Functions of Hydrothermarchaeota in Hydrothermal Sediment.</title>
        <authorList>
            <person name="Zhou Z."/>
            <person name="Liu Y."/>
            <person name="Xu W."/>
            <person name="Pan J."/>
            <person name="Luo Z.H."/>
            <person name="Li M."/>
        </authorList>
    </citation>
    <scope>NUCLEOTIDE SEQUENCE [LARGE SCALE GENOMIC DNA]</scope>
    <source>
        <strain evidence="5">SpSt-1056</strain>
    </source>
</reference>
<dbReference type="PANTHER" id="PTHR10625:SF10">
    <property type="entry name" value="HISTONE DEACETYLASE HDAC1"/>
    <property type="match status" value="1"/>
</dbReference>
<evidence type="ECO:0000256" key="1">
    <source>
        <dbReference type="ARBA" id="ARBA00005101"/>
    </source>
</evidence>
<dbReference type="Pfam" id="PF00850">
    <property type="entry name" value="Hist_deacetyl"/>
    <property type="match status" value="1"/>
</dbReference>
<keyword evidence="3" id="KW-0006">Acetoin catabolism</keyword>
<dbReference type="Gene3D" id="3.40.800.20">
    <property type="entry name" value="Histone deacetylase domain"/>
    <property type="match status" value="1"/>
</dbReference>
<dbReference type="GO" id="GO:0004407">
    <property type="term" value="F:histone deacetylase activity"/>
    <property type="evidence" value="ECO:0007669"/>
    <property type="project" value="TreeGrafter"/>
</dbReference>
<dbReference type="InterPro" id="IPR000286">
    <property type="entry name" value="HDACs"/>
</dbReference>
<comment type="caution">
    <text evidence="5">The sequence shown here is derived from an EMBL/GenBank/DDBJ whole genome shotgun (WGS) entry which is preliminary data.</text>
</comment>
<evidence type="ECO:0000256" key="2">
    <source>
        <dbReference type="ARBA" id="ARBA00020218"/>
    </source>
</evidence>
<dbReference type="GO" id="GO:0040029">
    <property type="term" value="P:epigenetic regulation of gene expression"/>
    <property type="evidence" value="ECO:0007669"/>
    <property type="project" value="TreeGrafter"/>
</dbReference>
<dbReference type="CDD" id="cd09994">
    <property type="entry name" value="HDAC_AcuC_like"/>
    <property type="match status" value="1"/>
</dbReference>
<dbReference type="PRINTS" id="PR01270">
    <property type="entry name" value="HDASUPER"/>
</dbReference>
<dbReference type="GO" id="GO:0045150">
    <property type="term" value="P:acetoin catabolic process"/>
    <property type="evidence" value="ECO:0007669"/>
    <property type="project" value="UniProtKB-UniPathway"/>
</dbReference>
<accession>A0A7C5L7F8</accession>
<gene>
    <name evidence="5" type="ORF">ENM11_03175</name>
</gene>
<organism evidence="5">
    <name type="scientific">Caldiarchaeum subterraneum</name>
    <dbReference type="NCBI Taxonomy" id="311458"/>
    <lineage>
        <taxon>Archaea</taxon>
        <taxon>Nitrososphaerota</taxon>
        <taxon>Candidatus Caldarchaeales</taxon>
        <taxon>Candidatus Caldarchaeaceae</taxon>
        <taxon>Candidatus Caldarchaeum</taxon>
    </lineage>
</organism>
<dbReference type="InterPro" id="IPR023801">
    <property type="entry name" value="His_deacetylse_dom"/>
</dbReference>
<dbReference type="AlphaFoldDB" id="A0A7C5L7F8"/>
<dbReference type="UniPathway" id="UPA00040"/>
<dbReference type="PANTHER" id="PTHR10625">
    <property type="entry name" value="HISTONE DEACETYLASE HDAC1-RELATED"/>
    <property type="match status" value="1"/>
</dbReference>
<protein>
    <recommendedName>
        <fullName evidence="2">Acetoin utilization protein AcuC</fullName>
    </recommendedName>
</protein>
<dbReference type="InterPro" id="IPR037138">
    <property type="entry name" value="His_deacetylse_dom_sf"/>
</dbReference>
<dbReference type="InterPro" id="IPR023696">
    <property type="entry name" value="Ureohydrolase_dom_sf"/>
</dbReference>